<dbReference type="EMBL" id="KL367495">
    <property type="protein sequence ID" value="KFD69519.1"/>
    <property type="molecule type" value="Genomic_DNA"/>
</dbReference>
<dbReference type="Pfam" id="PF04147">
    <property type="entry name" value="Nop14"/>
    <property type="match status" value="2"/>
</dbReference>
<reference evidence="8" key="1">
    <citation type="journal article" date="2014" name="Nat. Genet.">
        <title>Genome and transcriptome of the porcine whipworm Trichuris suis.</title>
        <authorList>
            <person name="Jex A.R."/>
            <person name="Nejsum P."/>
            <person name="Schwarz E.M."/>
            <person name="Hu L."/>
            <person name="Young N.D."/>
            <person name="Hall R.S."/>
            <person name="Korhonen P.K."/>
            <person name="Liao S."/>
            <person name="Thamsborg S."/>
            <person name="Xia J."/>
            <person name="Xu P."/>
            <person name="Wang S."/>
            <person name="Scheerlinck J.P."/>
            <person name="Hofmann A."/>
            <person name="Sternberg P.W."/>
            <person name="Wang J."/>
            <person name="Gasser R.B."/>
        </authorList>
    </citation>
    <scope>NUCLEOTIDE SEQUENCE [LARGE SCALE GENOMIC DNA]</scope>
    <source>
        <strain evidence="8">DCEP-RM93F</strain>
    </source>
</reference>
<dbReference type="Proteomes" id="UP000030758">
    <property type="component" value="Unassembled WGS sequence"/>
</dbReference>
<keyword evidence="3" id="KW-0690">Ribosome biogenesis</keyword>
<comment type="function">
    <text evidence="6">Involved in nucleolar processing of pre-18S ribosomal RNA. Has a role in the nuclear export of 40S pre-ribosomal subunit to the cytoplasm.</text>
</comment>
<evidence type="ECO:0000256" key="5">
    <source>
        <dbReference type="ARBA" id="ARBA00023242"/>
    </source>
</evidence>
<dbReference type="PANTHER" id="PTHR23183:SF0">
    <property type="entry name" value="NUCLEOLAR PROTEIN 14"/>
    <property type="match status" value="1"/>
</dbReference>
<gene>
    <name evidence="8" type="ORF">M514_08819</name>
</gene>
<evidence type="ECO:0000256" key="2">
    <source>
        <dbReference type="ARBA" id="ARBA00007466"/>
    </source>
</evidence>
<organism evidence="8">
    <name type="scientific">Trichuris suis</name>
    <name type="common">pig whipworm</name>
    <dbReference type="NCBI Taxonomy" id="68888"/>
    <lineage>
        <taxon>Eukaryota</taxon>
        <taxon>Metazoa</taxon>
        <taxon>Ecdysozoa</taxon>
        <taxon>Nematoda</taxon>
        <taxon>Enoplea</taxon>
        <taxon>Dorylaimia</taxon>
        <taxon>Trichinellida</taxon>
        <taxon>Trichuridae</taxon>
        <taxon>Trichuris</taxon>
    </lineage>
</organism>
<keyword evidence="4" id="KW-0698">rRNA processing</keyword>
<proteinExistence type="inferred from homology"/>
<evidence type="ECO:0000256" key="1">
    <source>
        <dbReference type="ARBA" id="ARBA00004604"/>
    </source>
</evidence>
<comment type="subcellular location">
    <subcellularLocation>
        <location evidence="1">Nucleus</location>
        <location evidence="1">Nucleolus</location>
    </subcellularLocation>
</comment>
<evidence type="ECO:0008006" key="9">
    <source>
        <dbReference type="Google" id="ProtNLM"/>
    </source>
</evidence>
<sequence>MGKKSRRKNLAERLALAKSLCEKKNINPFELKVNKTKREILLGKPLRGSQGKPLESKARSFQKRKERILPSYVALTRRSRLLDRRLGEKQKNIDNQEKMAMRFALERQKRFLKTSRFALGDGNSEVLTSWENSLGDRGDVHSEDGRSDSEEETATLQSQFVEAAHFSDGFQEVKSRQEVIQNLIARSKVAKAENKVRREEAIAHVELADEMFTSLLQRHKFNCIVSEQKDVQEKGVAKNSYDLVLGELVAGGSWSRPSSGRHDPNELAKAKKEELIRLEQLRRKNSATTSSDELATVPYLLEMPDNYEHFCDLLAGHSPAVQCTILSRLITCHHVSFRYENRRLLGKLMLFAIRYFQTVSSSKGVEFELLEQLSDNLSELFHYNKALAANCFAALLTRYNENQAKQPHLLPDFDCFTFLLLVKRLFIQSTLWPSMAPPYVVFLARTLSSATFRNVKDIGKALLALSILLAFVQPLKRYVPELVTTLRLILLLGSDKTLENERCAFPVAQTNRSVLLIGSPAKCLCVDALHFAKIFSNAPVESEYLPTFQMACLKCAITLATASLELYADLPCITEISILLQAAVEMLPAEHLVGILGKVVNCFKAVVTTISSVRGTLKPLALECTVKQFKTLEPKIEADFDPERRRKTKDEEEQRKILSRKYKREFRGAVRELKRDNEFLARHRLNEIMQRDAYRKEKTNQIMRDLVQQEAEHKKLKRVKGPKH</sequence>
<evidence type="ECO:0000256" key="7">
    <source>
        <dbReference type="SAM" id="MobiDB-lite"/>
    </source>
</evidence>
<feature type="compositionally biased region" description="Basic and acidic residues" evidence="7">
    <location>
        <begin position="134"/>
        <end position="148"/>
    </location>
</feature>
<dbReference type="PANTHER" id="PTHR23183">
    <property type="entry name" value="NOP14"/>
    <property type="match status" value="1"/>
</dbReference>
<dbReference type="GO" id="GO:0030692">
    <property type="term" value="C:Noc4p-Nop14p complex"/>
    <property type="evidence" value="ECO:0007669"/>
    <property type="project" value="TreeGrafter"/>
</dbReference>
<keyword evidence="5" id="KW-0539">Nucleus</keyword>
<name>A0A085NJ73_9BILA</name>
<evidence type="ECO:0000313" key="8">
    <source>
        <dbReference type="EMBL" id="KFD69519.1"/>
    </source>
</evidence>
<dbReference type="GO" id="GO:0032040">
    <property type="term" value="C:small-subunit processome"/>
    <property type="evidence" value="ECO:0007669"/>
    <property type="project" value="InterPro"/>
</dbReference>
<evidence type="ECO:0000256" key="4">
    <source>
        <dbReference type="ARBA" id="ARBA00022552"/>
    </source>
</evidence>
<dbReference type="InterPro" id="IPR007276">
    <property type="entry name" value="Nop14"/>
</dbReference>
<protein>
    <recommendedName>
        <fullName evidence="9">Nucleolar protein 14</fullName>
    </recommendedName>
</protein>
<feature type="region of interest" description="Disordered" evidence="7">
    <location>
        <begin position="132"/>
        <end position="151"/>
    </location>
</feature>
<evidence type="ECO:0000256" key="3">
    <source>
        <dbReference type="ARBA" id="ARBA00022517"/>
    </source>
</evidence>
<comment type="similarity">
    <text evidence="2">Belongs to the NOP14 family.</text>
</comment>
<accession>A0A085NJ73</accession>
<dbReference type="GO" id="GO:0030490">
    <property type="term" value="P:maturation of SSU-rRNA"/>
    <property type="evidence" value="ECO:0007669"/>
    <property type="project" value="TreeGrafter"/>
</dbReference>
<dbReference type="AlphaFoldDB" id="A0A085NJ73"/>
<evidence type="ECO:0000256" key="6">
    <source>
        <dbReference type="ARBA" id="ARBA00024695"/>
    </source>
</evidence>